<organism evidence="2 3">
    <name type="scientific">Panicum virgatum</name>
    <name type="common">Blackwell switchgrass</name>
    <dbReference type="NCBI Taxonomy" id="38727"/>
    <lineage>
        <taxon>Eukaryota</taxon>
        <taxon>Viridiplantae</taxon>
        <taxon>Streptophyta</taxon>
        <taxon>Embryophyta</taxon>
        <taxon>Tracheophyta</taxon>
        <taxon>Spermatophyta</taxon>
        <taxon>Magnoliopsida</taxon>
        <taxon>Liliopsida</taxon>
        <taxon>Poales</taxon>
        <taxon>Poaceae</taxon>
        <taxon>PACMAD clade</taxon>
        <taxon>Panicoideae</taxon>
        <taxon>Panicodae</taxon>
        <taxon>Paniceae</taxon>
        <taxon>Panicinae</taxon>
        <taxon>Panicum</taxon>
        <taxon>Panicum sect. Hiantes</taxon>
    </lineage>
</organism>
<dbReference type="AlphaFoldDB" id="A0A8T0UD95"/>
<sequence>DYHVSFKPHNKGWNNRTSYTNYEVWLMLLGFNLDFWEQHDIEKAITEFGKLLAWQEDPNHHARVIIKARVVDLAEFPWFIVCSEGEKFEGDSWTCQCEILQADLLGGGPPDESPPPNAPDDIQPKFFEFFDGEAADEKVNCKGHRDLIQAAQNMEAEDNLLAQPLEDVAPADIIDEGLFMEEEHEQVNPDEIQEADLMDDHPIKEMQVEEVPVENNHIQLGFVEIQEPDYDPVFVERSTHFRNNADVVRMWAQFFAPGTSDPTVSVTNIWADFFTSMLINANSFPWARQMLSSLAWKLFTKNDFDWVHFALPDKCSNITAPCMKNLPTPDMSPDKKGKGLASAENNSPGTPLECLQEKVDASPGPWSKTLLENAKNFGVSDLLKDTSLRRSKRMEKQKNGFKDKHCSRKDCLGCTVVPPTISPSVINNLGTTFCNLDEDSLTVPALSKKKMAIAPVGKKPPKKKPPTKDDADDKLSKKKPKK</sequence>
<feature type="non-terminal residue" evidence="2">
    <location>
        <position position="1"/>
    </location>
</feature>
<evidence type="ECO:0000313" key="3">
    <source>
        <dbReference type="Proteomes" id="UP000823388"/>
    </source>
</evidence>
<accession>A0A8T0UD95</accession>
<keyword evidence="3" id="KW-1185">Reference proteome</keyword>
<dbReference type="EMBL" id="CM029042">
    <property type="protein sequence ID" value="KAG2620287.1"/>
    <property type="molecule type" value="Genomic_DNA"/>
</dbReference>
<dbReference type="Proteomes" id="UP000823388">
    <property type="component" value="Chromosome 3N"/>
</dbReference>
<feature type="compositionally biased region" description="Basic and acidic residues" evidence="1">
    <location>
        <begin position="466"/>
        <end position="475"/>
    </location>
</feature>
<proteinExistence type="predicted"/>
<evidence type="ECO:0000313" key="2">
    <source>
        <dbReference type="EMBL" id="KAG2620287.1"/>
    </source>
</evidence>
<evidence type="ECO:0000256" key="1">
    <source>
        <dbReference type="SAM" id="MobiDB-lite"/>
    </source>
</evidence>
<dbReference type="PANTHER" id="PTHR33075">
    <property type="entry name" value="OS02G0499800 PROTEIN"/>
    <property type="match status" value="1"/>
</dbReference>
<feature type="region of interest" description="Disordered" evidence="1">
    <location>
        <begin position="451"/>
        <end position="482"/>
    </location>
</feature>
<reference evidence="2" key="1">
    <citation type="submission" date="2020-05" db="EMBL/GenBank/DDBJ databases">
        <title>WGS assembly of Panicum virgatum.</title>
        <authorList>
            <person name="Lovell J.T."/>
            <person name="Jenkins J."/>
            <person name="Shu S."/>
            <person name="Juenger T.E."/>
            <person name="Schmutz J."/>
        </authorList>
    </citation>
    <scope>NUCLEOTIDE SEQUENCE</scope>
    <source>
        <strain evidence="2">AP13</strain>
    </source>
</reference>
<gene>
    <name evidence="2" type="ORF">PVAP13_3NG166600</name>
</gene>
<feature type="region of interest" description="Disordered" evidence="1">
    <location>
        <begin position="326"/>
        <end position="355"/>
    </location>
</feature>
<dbReference type="PANTHER" id="PTHR33075:SF7">
    <property type="entry name" value="OS02G0303350 PROTEIN"/>
    <property type="match status" value="1"/>
</dbReference>
<protein>
    <submittedName>
        <fullName evidence="2">Uncharacterized protein</fullName>
    </submittedName>
</protein>
<name>A0A8T0UD95_PANVG</name>
<comment type="caution">
    <text evidence="2">The sequence shown here is derived from an EMBL/GenBank/DDBJ whole genome shotgun (WGS) entry which is preliminary data.</text>
</comment>